<feature type="transmembrane region" description="Helical" evidence="2">
    <location>
        <begin position="6"/>
        <end position="30"/>
    </location>
</feature>
<keyword evidence="2" id="KW-0812">Transmembrane</keyword>
<proteinExistence type="predicted"/>
<protein>
    <submittedName>
        <fullName evidence="3">DUF3951 domain-containing protein</fullName>
    </submittedName>
</protein>
<gene>
    <name evidence="3" type="ORF">QQS35_21525</name>
</gene>
<dbReference type="Proteomes" id="UP001235343">
    <property type="component" value="Unassembled WGS sequence"/>
</dbReference>
<accession>A0ABT7LCN6</accession>
<dbReference type="Pfam" id="PF13131">
    <property type="entry name" value="DUF3951"/>
    <property type="match status" value="1"/>
</dbReference>
<evidence type="ECO:0000313" key="3">
    <source>
        <dbReference type="EMBL" id="MDL4843022.1"/>
    </source>
</evidence>
<dbReference type="EMBL" id="JASTZU010000063">
    <property type="protein sequence ID" value="MDL4843022.1"/>
    <property type="molecule type" value="Genomic_DNA"/>
</dbReference>
<evidence type="ECO:0000256" key="2">
    <source>
        <dbReference type="SAM" id="Phobius"/>
    </source>
</evidence>
<dbReference type="RefSeq" id="WP_285934314.1">
    <property type="nucleotide sequence ID" value="NZ_JASTZU010000063.1"/>
</dbReference>
<dbReference type="InterPro" id="IPR025028">
    <property type="entry name" value="DUF3951"/>
</dbReference>
<keyword evidence="2" id="KW-1133">Transmembrane helix</keyword>
<keyword evidence="4" id="KW-1185">Reference proteome</keyword>
<feature type="region of interest" description="Disordered" evidence="1">
    <location>
        <begin position="64"/>
        <end position="83"/>
    </location>
</feature>
<name>A0ABT7LCN6_9BACI</name>
<keyword evidence="2" id="KW-0472">Membrane</keyword>
<evidence type="ECO:0000313" key="4">
    <source>
        <dbReference type="Proteomes" id="UP001235343"/>
    </source>
</evidence>
<organism evidence="3 4">
    <name type="scientific">Aquibacillus rhizosphaerae</name>
    <dbReference type="NCBI Taxonomy" id="3051431"/>
    <lineage>
        <taxon>Bacteria</taxon>
        <taxon>Bacillati</taxon>
        <taxon>Bacillota</taxon>
        <taxon>Bacilli</taxon>
        <taxon>Bacillales</taxon>
        <taxon>Bacillaceae</taxon>
        <taxon>Aquibacillus</taxon>
    </lineage>
</organism>
<sequence length="83" mass="9543">MRKGDTVVLVGNLSLIIVILMFLLIVLIIIKTIKNKSVPDNSYTPFDYIAGQNTIEFHDEIEVREDEDQGDDLDKNHNKKTRK</sequence>
<evidence type="ECO:0000256" key="1">
    <source>
        <dbReference type="SAM" id="MobiDB-lite"/>
    </source>
</evidence>
<comment type="caution">
    <text evidence="3">The sequence shown here is derived from an EMBL/GenBank/DDBJ whole genome shotgun (WGS) entry which is preliminary data.</text>
</comment>
<reference evidence="3 4" key="1">
    <citation type="submission" date="2023-06" db="EMBL/GenBank/DDBJ databases">
        <title>Aquibacillus rhizosphaerae LR5S19.</title>
        <authorList>
            <person name="Sun J.-Q."/>
        </authorList>
    </citation>
    <scope>NUCLEOTIDE SEQUENCE [LARGE SCALE GENOMIC DNA]</scope>
    <source>
        <strain evidence="3 4">LR5S19</strain>
    </source>
</reference>